<gene>
    <name evidence="2" type="ORF">AWH51_07190</name>
</gene>
<reference evidence="2 3" key="1">
    <citation type="submission" date="2016-01" db="EMBL/GenBank/DDBJ databases">
        <title>Draft genome sequence of Clavibacter michiganensis subsp. tessellarius DOAB 609.</title>
        <authorList>
            <person name="Tambong J.T."/>
        </authorList>
    </citation>
    <scope>NUCLEOTIDE SEQUENCE [LARGE SCALE GENOMIC DNA]</scope>
    <source>
        <strain evidence="2 3">DOAB 609</strain>
    </source>
</reference>
<protein>
    <submittedName>
        <fullName evidence="2">Uncharacterized protein</fullName>
    </submittedName>
</protein>
<organism evidence="2 3">
    <name type="scientific">Clavibacter tessellarius</name>
    <dbReference type="NCBI Taxonomy" id="31965"/>
    <lineage>
        <taxon>Bacteria</taxon>
        <taxon>Bacillati</taxon>
        <taxon>Actinomycetota</taxon>
        <taxon>Actinomycetes</taxon>
        <taxon>Micrococcales</taxon>
        <taxon>Microbacteriaceae</taxon>
        <taxon>Clavibacter</taxon>
    </lineage>
</organism>
<dbReference type="AlphaFoldDB" id="A0A154V2K2"/>
<dbReference type="RefSeq" id="WP_063071071.1">
    <property type="nucleotide sequence ID" value="NZ_LQXA01000020.1"/>
</dbReference>
<accession>A0A154V2K2</accession>
<proteinExistence type="predicted"/>
<dbReference type="Proteomes" id="UP000076218">
    <property type="component" value="Unassembled WGS sequence"/>
</dbReference>
<name>A0A154V2K2_9MICO</name>
<evidence type="ECO:0000256" key="1">
    <source>
        <dbReference type="SAM" id="MobiDB-lite"/>
    </source>
</evidence>
<dbReference type="EMBL" id="LQXA01000020">
    <property type="protein sequence ID" value="KZC95592.1"/>
    <property type="molecule type" value="Genomic_DNA"/>
</dbReference>
<dbReference type="OrthoDB" id="4391631at2"/>
<feature type="region of interest" description="Disordered" evidence="1">
    <location>
        <begin position="405"/>
        <end position="427"/>
    </location>
</feature>
<evidence type="ECO:0000313" key="2">
    <source>
        <dbReference type="EMBL" id="KZC95592.1"/>
    </source>
</evidence>
<sequence length="427" mass="45455">MDDDVQLISDGDGLAVIGEPSAVERFLAANELPKGRDLGLERLKPVAGMAAAAMQAGSVVAENHGRWVKLSDRSVKLIKDNVGLVKSTKSGLDLGVIRGQGGRFVDVVEFAAGPGRILANPAVLAGAAGIMAQLAMEQAMDEISDYLAVIDAKVDDILRGQKDAVLADMIGAEMVIDEGTMIRAQVGRVSDITWSKVQGTTQTLARTQGYALRQLDALAEKMEKTTKVDDLVRVTKDAESTVREWLAVLARCFQLQDAVAVLELDRVLDASPEELDEHRVGLRTVRQNRLAVIGRTTDRLLERMDAAAGTANAKVLLNPFDSRAVVGSSNQVASGVVRFNGLLGVADERESLEARRWLAAVGDTWDSARDQGAEGVDAARRLGAAAFGRGRAAADGLSLKLAAGAMRRRRGKGDESGELEAADEPQP</sequence>
<evidence type="ECO:0000313" key="3">
    <source>
        <dbReference type="Proteomes" id="UP000076218"/>
    </source>
</evidence>
<feature type="compositionally biased region" description="Acidic residues" evidence="1">
    <location>
        <begin position="416"/>
        <end position="427"/>
    </location>
</feature>
<dbReference type="STRING" id="31965.AWH51_07190"/>
<comment type="caution">
    <text evidence="2">The sequence shown here is derived from an EMBL/GenBank/DDBJ whole genome shotgun (WGS) entry which is preliminary data.</text>
</comment>